<keyword evidence="2 8" id="KW-0808">Transferase</keyword>
<dbReference type="EC" id="2.7.7.77" evidence="8"/>
<evidence type="ECO:0000256" key="6">
    <source>
        <dbReference type="ARBA" id="ARBA00023134"/>
    </source>
</evidence>
<gene>
    <name evidence="8" type="primary">mobA</name>
    <name evidence="11" type="ORF">GFC01_16385</name>
</gene>
<dbReference type="OrthoDB" id="9788394at2"/>
<comment type="cofactor">
    <cofactor evidence="8">
        <name>Mg(2+)</name>
        <dbReference type="ChEBI" id="CHEBI:18420"/>
    </cofactor>
</comment>
<feature type="binding site" evidence="8">
    <location>
        <position position="184"/>
    </location>
    <ligand>
        <name>GTP</name>
        <dbReference type="ChEBI" id="CHEBI:37565"/>
    </ligand>
</feature>
<proteinExistence type="inferred from homology"/>
<comment type="function">
    <text evidence="8">Transfers a GMP moiety from GTP to Mo-molybdopterin (Mo-MPT) cofactor (Moco or molybdenum cofactor) to form Mo-molybdopterin guanine dinucleotide (Mo-MGD) cofactor.</text>
</comment>
<feature type="binding site" evidence="8">
    <location>
        <begin position="127"/>
        <end position="129"/>
    </location>
    <ligand>
        <name>GTP</name>
        <dbReference type="ChEBI" id="CHEBI:37565"/>
    </ligand>
</feature>
<dbReference type="Gene3D" id="3.90.550.10">
    <property type="entry name" value="Spore Coat Polysaccharide Biosynthesis Protein SpsA, Chain A"/>
    <property type="match status" value="1"/>
</dbReference>
<comment type="catalytic activity">
    <reaction evidence="8">
        <text>Mo-molybdopterin + GTP + H(+) = Mo-molybdopterin guanine dinucleotide + diphosphate</text>
        <dbReference type="Rhea" id="RHEA:34243"/>
        <dbReference type="ChEBI" id="CHEBI:15378"/>
        <dbReference type="ChEBI" id="CHEBI:33019"/>
        <dbReference type="ChEBI" id="CHEBI:37565"/>
        <dbReference type="ChEBI" id="CHEBI:71302"/>
        <dbReference type="ChEBI" id="CHEBI:71310"/>
        <dbReference type="EC" id="2.7.7.77"/>
    </reaction>
</comment>
<accession>A0A6N7IUN7</accession>
<keyword evidence="1 8" id="KW-0963">Cytoplasm</keyword>
<dbReference type="CDD" id="cd02503">
    <property type="entry name" value="MobA"/>
    <property type="match status" value="1"/>
</dbReference>
<evidence type="ECO:0000313" key="11">
    <source>
        <dbReference type="EMBL" id="MQL53804.1"/>
    </source>
</evidence>
<dbReference type="GO" id="GO:0061603">
    <property type="term" value="F:molybdenum cofactor guanylyltransferase activity"/>
    <property type="evidence" value="ECO:0007669"/>
    <property type="project" value="UniProtKB-EC"/>
</dbReference>
<evidence type="ECO:0000256" key="7">
    <source>
        <dbReference type="ARBA" id="ARBA00023150"/>
    </source>
</evidence>
<keyword evidence="7 8" id="KW-0501">Molybdenum cofactor biosynthesis</keyword>
<evidence type="ECO:0000256" key="3">
    <source>
        <dbReference type="ARBA" id="ARBA00022723"/>
    </source>
</evidence>
<organism evidence="11 12">
    <name type="scientific">Desulfofundulus thermobenzoicus</name>
    <dbReference type="NCBI Taxonomy" id="29376"/>
    <lineage>
        <taxon>Bacteria</taxon>
        <taxon>Bacillati</taxon>
        <taxon>Bacillota</taxon>
        <taxon>Clostridia</taxon>
        <taxon>Eubacteriales</taxon>
        <taxon>Peptococcaceae</taxon>
        <taxon>Desulfofundulus</taxon>
    </lineage>
</organism>
<keyword evidence="4 8" id="KW-0547">Nucleotide-binding</keyword>
<dbReference type="InterPro" id="IPR029044">
    <property type="entry name" value="Nucleotide-diphossugar_trans"/>
</dbReference>
<dbReference type="EMBL" id="WHYR01000068">
    <property type="protein sequence ID" value="MQL53804.1"/>
    <property type="molecule type" value="Genomic_DNA"/>
</dbReference>
<dbReference type="SUPFAM" id="SSF53448">
    <property type="entry name" value="Nucleotide-diphospho-sugar transferases"/>
    <property type="match status" value="1"/>
</dbReference>
<dbReference type="PANTHER" id="PTHR19136">
    <property type="entry name" value="MOLYBDENUM COFACTOR GUANYLYLTRANSFERASE"/>
    <property type="match status" value="1"/>
</dbReference>
<evidence type="ECO:0000313" key="12">
    <source>
        <dbReference type="Proteomes" id="UP000441717"/>
    </source>
</evidence>
<keyword evidence="3 8" id="KW-0479">Metal-binding</keyword>
<feature type="compositionally biased region" description="Basic and acidic residues" evidence="9">
    <location>
        <begin position="1"/>
        <end position="10"/>
    </location>
</feature>
<sequence length="319" mass="34240">MKGNGGEENRNNSGHLGDGAGSSLGFGEQRERDRESRSDPVIYAYESLEGTRRQGPPADPGIQESIKVSPPEKPLKGPRPQELSPGIQMQGPQSGYPAPKSLSGPNTLEPPAPGDVPLPAAVTGVILVGGCSSRMGMNKALLSCGGERLLDRVVARVREAFPRVLLVGNQAEAYGYPGLPVVRDIFPGRGPLSGIHAALSAAGTPYIFVVACDMPFVDPALALHLARQAPGHDVVVVRDGDKYEPLFAVYARECLPVIESLLYREKRPRVVDFFSAVRVKYIDQQDITAIADPRLVFFNVNTPGDWTEALKLINGAVKK</sequence>
<dbReference type="Pfam" id="PF12804">
    <property type="entry name" value="NTP_transf_3"/>
    <property type="match status" value="1"/>
</dbReference>
<keyword evidence="6 8" id="KW-0342">GTP-binding</keyword>
<dbReference type="PANTHER" id="PTHR19136:SF81">
    <property type="entry name" value="MOLYBDENUM COFACTOR GUANYLYLTRANSFERASE"/>
    <property type="match status" value="1"/>
</dbReference>
<dbReference type="HAMAP" id="MF_00316">
    <property type="entry name" value="MobA"/>
    <property type="match status" value="1"/>
</dbReference>
<name>A0A6N7IUN7_9FIRM</name>
<reference evidence="11 12" key="1">
    <citation type="submission" date="2019-10" db="EMBL/GenBank/DDBJ databases">
        <title>Comparative genomics of sulfur disproportionating microorganisms.</title>
        <authorList>
            <person name="Ward L.M."/>
            <person name="Bertran E."/>
            <person name="Johnston D."/>
        </authorList>
    </citation>
    <scope>NUCLEOTIDE SEQUENCE [LARGE SCALE GENOMIC DNA]</scope>
    <source>
        <strain evidence="11 12">DSM 14055</strain>
    </source>
</reference>
<comment type="subcellular location">
    <subcellularLocation>
        <location evidence="8">Cytoplasm</location>
    </subcellularLocation>
</comment>
<comment type="domain">
    <text evidence="8">The N-terminal domain determines nucleotide recognition and specific binding, while the C-terminal domain determines the specific binding to the target protein.</text>
</comment>
<dbReference type="GO" id="GO:0046872">
    <property type="term" value="F:metal ion binding"/>
    <property type="evidence" value="ECO:0007669"/>
    <property type="project" value="UniProtKB-KW"/>
</dbReference>
<dbReference type="GO" id="GO:0005737">
    <property type="term" value="C:cytoplasm"/>
    <property type="evidence" value="ECO:0007669"/>
    <property type="project" value="UniProtKB-SubCell"/>
</dbReference>
<feature type="domain" description="MobA-like NTP transferase" evidence="10">
    <location>
        <begin position="124"/>
        <end position="270"/>
    </location>
</feature>
<dbReference type="InterPro" id="IPR025877">
    <property type="entry name" value="MobA-like_NTP_Trfase"/>
</dbReference>
<keyword evidence="5 8" id="KW-0460">Magnesium</keyword>
<evidence type="ECO:0000256" key="5">
    <source>
        <dbReference type="ARBA" id="ARBA00022842"/>
    </source>
</evidence>
<feature type="binding site" evidence="8">
    <location>
        <position position="139"/>
    </location>
    <ligand>
        <name>GTP</name>
        <dbReference type="ChEBI" id="CHEBI:37565"/>
    </ligand>
</feature>
<evidence type="ECO:0000256" key="8">
    <source>
        <dbReference type="HAMAP-Rule" id="MF_00316"/>
    </source>
</evidence>
<dbReference type="Proteomes" id="UP000441717">
    <property type="component" value="Unassembled WGS sequence"/>
</dbReference>
<dbReference type="GO" id="GO:1902758">
    <property type="term" value="P:bis(molybdopterin guanine dinucleotide)molybdenum biosynthetic process"/>
    <property type="evidence" value="ECO:0007669"/>
    <property type="project" value="TreeGrafter"/>
</dbReference>
<protein>
    <recommendedName>
        <fullName evidence="8">Probable molybdenum cofactor guanylyltransferase</fullName>
        <shortName evidence="8">MoCo guanylyltransferase</shortName>
        <ecNumber evidence="8">2.7.7.77</ecNumber>
    </recommendedName>
    <alternativeName>
        <fullName evidence="8">GTP:molybdopterin guanylyltransferase</fullName>
    </alternativeName>
    <alternativeName>
        <fullName evidence="8">Mo-MPT guanylyltransferase</fullName>
    </alternativeName>
    <alternativeName>
        <fullName evidence="8">Molybdopterin guanylyltransferase</fullName>
    </alternativeName>
    <alternativeName>
        <fullName evidence="8">Molybdopterin-guanine dinucleotide synthase</fullName>
        <shortName evidence="8">MGD synthase</shortName>
    </alternativeName>
</protein>
<evidence type="ECO:0000256" key="4">
    <source>
        <dbReference type="ARBA" id="ARBA00022741"/>
    </source>
</evidence>
<evidence type="ECO:0000259" key="10">
    <source>
        <dbReference type="Pfam" id="PF12804"/>
    </source>
</evidence>
<feature type="binding site" evidence="8">
    <location>
        <position position="213"/>
    </location>
    <ligand>
        <name>Mg(2+)</name>
        <dbReference type="ChEBI" id="CHEBI:18420"/>
    </ligand>
</feature>
<comment type="caution">
    <text evidence="8">Lacks conserved residue(s) required for the propagation of feature annotation.</text>
</comment>
<feature type="region of interest" description="Disordered" evidence="9">
    <location>
        <begin position="1"/>
        <end position="115"/>
    </location>
</feature>
<keyword evidence="12" id="KW-1185">Reference proteome</keyword>
<dbReference type="GO" id="GO:0005525">
    <property type="term" value="F:GTP binding"/>
    <property type="evidence" value="ECO:0007669"/>
    <property type="project" value="UniProtKB-UniRule"/>
</dbReference>
<dbReference type="AlphaFoldDB" id="A0A6N7IUN7"/>
<evidence type="ECO:0000256" key="9">
    <source>
        <dbReference type="SAM" id="MobiDB-lite"/>
    </source>
</evidence>
<comment type="similarity">
    <text evidence="8">Belongs to the MobA family.</text>
</comment>
<feature type="compositionally biased region" description="Basic and acidic residues" evidence="9">
    <location>
        <begin position="28"/>
        <end position="38"/>
    </location>
</feature>
<evidence type="ECO:0000256" key="2">
    <source>
        <dbReference type="ARBA" id="ARBA00022679"/>
    </source>
</evidence>
<dbReference type="InterPro" id="IPR013482">
    <property type="entry name" value="Molybde_CF_guanTrfase"/>
</dbReference>
<feature type="binding site" evidence="8">
    <location>
        <position position="213"/>
    </location>
    <ligand>
        <name>GTP</name>
        <dbReference type="ChEBI" id="CHEBI:37565"/>
    </ligand>
</feature>
<comment type="caution">
    <text evidence="11">The sequence shown here is derived from an EMBL/GenBank/DDBJ whole genome shotgun (WGS) entry which is preliminary data.</text>
</comment>
<evidence type="ECO:0000256" key="1">
    <source>
        <dbReference type="ARBA" id="ARBA00022490"/>
    </source>
</evidence>